<sequence length="150" mass="16653">MTSHCGYSVLIRSPSACGSIKRWTSACCAGANFLRGTVMNKDKLSLPDPFHRLADGNPGERGHRQVRFPLRFLSSGPQCGDERPDGGGDTRSPDKFCEFTQAFSPLYLNIFIALFFIRHRAPPPFSRIWITVSQCVYKCPGNAYPRSPAP</sequence>
<dbReference type="AlphaFoldDB" id="A0A2X2YNX4"/>
<gene>
    <name evidence="1" type="ORF">NCTC10786_05174</name>
</gene>
<organism evidence="1 2">
    <name type="scientific">Citrobacter koseri</name>
    <name type="common">Citrobacter diversus</name>
    <dbReference type="NCBI Taxonomy" id="545"/>
    <lineage>
        <taxon>Bacteria</taxon>
        <taxon>Pseudomonadati</taxon>
        <taxon>Pseudomonadota</taxon>
        <taxon>Gammaproteobacteria</taxon>
        <taxon>Enterobacterales</taxon>
        <taxon>Enterobacteriaceae</taxon>
        <taxon>Citrobacter</taxon>
    </lineage>
</organism>
<accession>A0A2X2YNX4</accession>
<name>A0A2X2YNX4_CITKO</name>
<reference evidence="1 2" key="1">
    <citation type="submission" date="2018-06" db="EMBL/GenBank/DDBJ databases">
        <authorList>
            <consortium name="Pathogen Informatics"/>
            <person name="Doyle S."/>
        </authorList>
    </citation>
    <scope>NUCLEOTIDE SEQUENCE [LARGE SCALE GENOMIC DNA]</scope>
    <source>
        <strain evidence="1 2">NCTC10786</strain>
    </source>
</reference>
<dbReference type="EMBL" id="UAVY01000008">
    <property type="protein sequence ID" value="SQB40080.1"/>
    <property type="molecule type" value="Genomic_DNA"/>
</dbReference>
<protein>
    <submittedName>
        <fullName evidence="1">Uncharacterized protein</fullName>
    </submittedName>
</protein>
<dbReference type="Proteomes" id="UP000251584">
    <property type="component" value="Unassembled WGS sequence"/>
</dbReference>
<evidence type="ECO:0000313" key="2">
    <source>
        <dbReference type="Proteomes" id="UP000251584"/>
    </source>
</evidence>
<evidence type="ECO:0000313" key="1">
    <source>
        <dbReference type="EMBL" id="SQB40080.1"/>
    </source>
</evidence>
<proteinExistence type="predicted"/>